<evidence type="ECO:0000256" key="2">
    <source>
        <dbReference type="ARBA" id="ARBA00022475"/>
    </source>
</evidence>
<keyword evidence="5 7" id="KW-0472">Membrane</keyword>
<gene>
    <name evidence="9" type="ORF">PHATRDRAFT_40416</name>
</gene>
<evidence type="ECO:0000313" key="10">
    <source>
        <dbReference type="Proteomes" id="UP000000759"/>
    </source>
</evidence>
<comment type="subcellular location">
    <subcellularLocation>
        <location evidence="1">Cell membrane</location>
        <topology evidence="1">Multi-pass membrane protein</topology>
    </subcellularLocation>
</comment>
<dbReference type="Gene3D" id="3.40.720.10">
    <property type="entry name" value="Alkaline Phosphatase, subunit A"/>
    <property type="match status" value="1"/>
</dbReference>
<dbReference type="GO" id="GO:0005886">
    <property type="term" value="C:plasma membrane"/>
    <property type="evidence" value="ECO:0007669"/>
    <property type="project" value="UniProtKB-SubCell"/>
</dbReference>
<dbReference type="Pfam" id="PF00884">
    <property type="entry name" value="Sulfatase"/>
    <property type="match status" value="1"/>
</dbReference>
<organism evidence="9 10">
    <name type="scientific">Phaeodactylum tricornutum (strain CCAP 1055/1)</name>
    <dbReference type="NCBI Taxonomy" id="556484"/>
    <lineage>
        <taxon>Eukaryota</taxon>
        <taxon>Sar</taxon>
        <taxon>Stramenopiles</taxon>
        <taxon>Ochrophyta</taxon>
        <taxon>Bacillariophyta</taxon>
        <taxon>Bacillariophyceae</taxon>
        <taxon>Bacillariophycidae</taxon>
        <taxon>Naviculales</taxon>
        <taxon>Phaeodactylaceae</taxon>
        <taxon>Phaeodactylum</taxon>
    </lineage>
</organism>
<dbReference type="AlphaFoldDB" id="B7GBD3"/>
<evidence type="ECO:0000256" key="7">
    <source>
        <dbReference type="SAM" id="Phobius"/>
    </source>
</evidence>
<keyword evidence="2" id="KW-1003">Cell membrane</keyword>
<keyword evidence="3 7" id="KW-0812">Transmembrane</keyword>
<dbReference type="InterPro" id="IPR000917">
    <property type="entry name" value="Sulfatase_N"/>
</dbReference>
<feature type="compositionally biased region" description="Polar residues" evidence="6">
    <location>
        <begin position="105"/>
        <end position="119"/>
    </location>
</feature>
<feature type="transmembrane region" description="Helical" evidence="7">
    <location>
        <begin position="70"/>
        <end position="91"/>
    </location>
</feature>
<dbReference type="OrthoDB" id="103349at2759"/>
<evidence type="ECO:0000256" key="3">
    <source>
        <dbReference type="ARBA" id="ARBA00022692"/>
    </source>
</evidence>
<dbReference type="InParanoid" id="B7GBD3"/>
<proteinExistence type="predicted"/>
<dbReference type="PaxDb" id="2850-Phatr40416"/>
<evidence type="ECO:0000259" key="8">
    <source>
        <dbReference type="Pfam" id="PF00884"/>
    </source>
</evidence>
<dbReference type="PANTHER" id="PTHR47371">
    <property type="entry name" value="LIPOTEICHOIC ACID SYNTHASE"/>
    <property type="match status" value="1"/>
</dbReference>
<feature type="region of interest" description="Disordered" evidence="6">
    <location>
        <begin position="93"/>
        <end position="119"/>
    </location>
</feature>
<dbReference type="HOGENOM" id="CLU_417688_0_0_1"/>
<dbReference type="STRING" id="556484.B7GBD3"/>
<dbReference type="InterPro" id="IPR050448">
    <property type="entry name" value="OpgB/LTA_synthase_biosynth"/>
</dbReference>
<dbReference type="SUPFAM" id="SSF53649">
    <property type="entry name" value="Alkaline phosphatase-like"/>
    <property type="match status" value="1"/>
</dbReference>
<accession>B7GBD3</accession>
<keyword evidence="10" id="KW-1185">Reference proteome</keyword>
<protein>
    <recommendedName>
        <fullName evidence="8">Sulfatase N-terminal domain-containing protein</fullName>
    </recommendedName>
</protein>
<feature type="transmembrane region" description="Helical" evidence="7">
    <location>
        <begin position="9"/>
        <end position="34"/>
    </location>
</feature>
<evidence type="ECO:0000256" key="4">
    <source>
        <dbReference type="ARBA" id="ARBA00022989"/>
    </source>
</evidence>
<dbReference type="PANTHER" id="PTHR47371:SF3">
    <property type="entry name" value="PHOSPHOGLYCEROL TRANSFERASE I"/>
    <property type="match status" value="1"/>
</dbReference>
<sequence>MRSTYIVSVILWTASVTAVVCTVGICAAEVTFWIGHGLGIPWDRVPLAWYRWEEFQSLISSKAEEGALKVWMVIMGQMSWTILLSLFPFPCHKGSSRRQQKDRITATTSRHLPGTTSAPSPARGFTHLLTAKKSVAALLTIYGILVLLLRPSIPYTRLSTTPLLMVSLEVTKGFQQYQELLHVANSKDDSGDQNKWWRAEVNAMKQLVQRAPFERDYTDEPINVVLVFLESVRADMMPFDGSTPWARRFVPNITIHDKITPFYDQWVRDSNSTLYVPHMKSASGLTHKSLASTLCSLHALPFHGTVEHAQNLYHPCLPQILDRLGYESQFFKSLTETFDHQNHLMRNIGYPRMYGRESYDRANHPTAAFQQNHTANYFGYEDIVLLDPVTEWVDSQTKPFFLSYLSGITHDPYAIPPSGGGWKPQSFSLDEKVNGFLNEVSYLDTWLDLLVKSFEDRHLMNSTLFVFLGDHGGHFKDRDSQFTTFEQNYEEAFDVGVTFHSRNPRIQKLLQKSQAFVSGNWTSLDIAPTLLELLFGRAINPMRPGSEKGSINSPYSKYFDSRASASWVDGRSMLRESGSRLRLSIGNPGESLMLRDQCFVLVFPLKEDGRAHPEVFNICADPGQNQPLQLLPVSSFSIPKSELERWGRKAMSFCLQVKSDLVHAHKTGMRCQKCALEELVTLETLESWSPTVGGDKRIRR</sequence>
<feature type="domain" description="Sulfatase N-terminal" evidence="8">
    <location>
        <begin position="223"/>
        <end position="534"/>
    </location>
</feature>
<keyword evidence="4 7" id="KW-1133">Transmembrane helix</keyword>
<dbReference type="RefSeq" id="XP_002184348.1">
    <property type="nucleotide sequence ID" value="XM_002184312.1"/>
</dbReference>
<dbReference type="InterPro" id="IPR017850">
    <property type="entry name" value="Alkaline_phosphatase_core_sf"/>
</dbReference>
<dbReference type="EMBL" id="CM000625">
    <property type="protein sequence ID" value="EEC44097.1"/>
    <property type="molecule type" value="Genomic_DNA"/>
</dbReference>
<feature type="transmembrane region" description="Helical" evidence="7">
    <location>
        <begin position="135"/>
        <end position="153"/>
    </location>
</feature>
<dbReference type="GeneID" id="7198304"/>
<dbReference type="Proteomes" id="UP000000759">
    <property type="component" value="Chromosome 23"/>
</dbReference>
<name>B7GBD3_PHATC</name>
<dbReference type="KEGG" id="pti:PHATRDRAFT_40416"/>
<dbReference type="eggNOG" id="ENOG502SC2M">
    <property type="taxonomic scope" value="Eukaryota"/>
</dbReference>
<evidence type="ECO:0000256" key="5">
    <source>
        <dbReference type="ARBA" id="ARBA00023136"/>
    </source>
</evidence>
<evidence type="ECO:0000256" key="6">
    <source>
        <dbReference type="SAM" id="MobiDB-lite"/>
    </source>
</evidence>
<reference evidence="9 10" key="1">
    <citation type="journal article" date="2008" name="Nature">
        <title>The Phaeodactylum genome reveals the evolutionary history of diatom genomes.</title>
        <authorList>
            <person name="Bowler C."/>
            <person name="Allen A.E."/>
            <person name="Badger J.H."/>
            <person name="Grimwood J."/>
            <person name="Jabbari K."/>
            <person name="Kuo A."/>
            <person name="Maheswari U."/>
            <person name="Martens C."/>
            <person name="Maumus F."/>
            <person name="Otillar R.P."/>
            <person name="Rayko E."/>
            <person name="Salamov A."/>
            <person name="Vandepoele K."/>
            <person name="Beszteri B."/>
            <person name="Gruber A."/>
            <person name="Heijde M."/>
            <person name="Katinka M."/>
            <person name="Mock T."/>
            <person name="Valentin K."/>
            <person name="Verret F."/>
            <person name="Berges J.A."/>
            <person name="Brownlee C."/>
            <person name="Cadoret J.P."/>
            <person name="Chiovitti A."/>
            <person name="Choi C.J."/>
            <person name="Coesel S."/>
            <person name="De Martino A."/>
            <person name="Detter J.C."/>
            <person name="Durkin C."/>
            <person name="Falciatore A."/>
            <person name="Fournet J."/>
            <person name="Haruta M."/>
            <person name="Huysman M.J."/>
            <person name="Jenkins B.D."/>
            <person name="Jiroutova K."/>
            <person name="Jorgensen R.E."/>
            <person name="Joubert Y."/>
            <person name="Kaplan A."/>
            <person name="Kroger N."/>
            <person name="Kroth P.G."/>
            <person name="La Roche J."/>
            <person name="Lindquist E."/>
            <person name="Lommer M."/>
            <person name="Martin-Jezequel V."/>
            <person name="Lopez P.J."/>
            <person name="Lucas S."/>
            <person name="Mangogna M."/>
            <person name="McGinnis K."/>
            <person name="Medlin L.K."/>
            <person name="Montsant A."/>
            <person name="Oudot-Le Secq M.P."/>
            <person name="Napoli C."/>
            <person name="Obornik M."/>
            <person name="Parker M.S."/>
            <person name="Petit J.L."/>
            <person name="Porcel B.M."/>
            <person name="Poulsen N."/>
            <person name="Robison M."/>
            <person name="Rychlewski L."/>
            <person name="Rynearson T.A."/>
            <person name="Schmutz J."/>
            <person name="Shapiro H."/>
            <person name="Siaut M."/>
            <person name="Stanley M."/>
            <person name="Sussman M.R."/>
            <person name="Taylor A.R."/>
            <person name="Vardi A."/>
            <person name="von Dassow P."/>
            <person name="Vyverman W."/>
            <person name="Willis A."/>
            <person name="Wyrwicz L.S."/>
            <person name="Rokhsar D.S."/>
            <person name="Weissenbach J."/>
            <person name="Armbrust E.V."/>
            <person name="Green B.R."/>
            <person name="Van de Peer Y."/>
            <person name="Grigoriev I.V."/>
        </authorList>
    </citation>
    <scope>NUCLEOTIDE SEQUENCE [LARGE SCALE GENOMIC DNA]</scope>
    <source>
        <strain evidence="9 10">CCAP 1055/1</strain>
    </source>
</reference>
<dbReference type="CDD" id="cd16015">
    <property type="entry name" value="LTA_synthase"/>
    <property type="match status" value="1"/>
</dbReference>
<evidence type="ECO:0000313" key="9">
    <source>
        <dbReference type="EMBL" id="EEC44097.1"/>
    </source>
</evidence>
<evidence type="ECO:0000256" key="1">
    <source>
        <dbReference type="ARBA" id="ARBA00004651"/>
    </source>
</evidence>
<reference evidence="10" key="2">
    <citation type="submission" date="2008-08" db="EMBL/GenBank/DDBJ databases">
        <authorList>
            <consortium name="Diatom Consortium"/>
            <person name="Grigoriev I."/>
            <person name="Grimwood J."/>
            <person name="Kuo A."/>
            <person name="Otillar R.P."/>
            <person name="Salamov A."/>
            <person name="Detter J.C."/>
            <person name="Lindquist E."/>
            <person name="Shapiro H."/>
            <person name="Lucas S."/>
            <person name="Glavina del Rio T."/>
            <person name="Pitluck S."/>
            <person name="Rokhsar D."/>
            <person name="Bowler C."/>
        </authorList>
    </citation>
    <scope>GENOME REANNOTATION</scope>
    <source>
        <strain evidence="10">CCAP 1055/1</strain>
    </source>
</reference>